<gene>
    <name evidence="1" type="ORF">NW768_005372</name>
</gene>
<dbReference type="EMBL" id="JAOQBH010000007">
    <property type="protein sequence ID" value="KAJ4133784.1"/>
    <property type="molecule type" value="Genomic_DNA"/>
</dbReference>
<sequence length="184" mass="21698">MARFGIEGRSPTSWQVLLHFASDCEDLREGIPGSELKRDWSADLDIITTDIVGLMREGLYVSQDNVKVQDNHVRWEKHPADQTKWMFHRHYTLLHPQWSGRLVVRTMTFELASEFRLEHLSADGVYKAWARATTGSDNSVYWYEIRNPHYSRINFILDDEPLPGLWPWPKKERDGQDEDWEKVQ</sequence>
<proteinExistence type="predicted"/>
<keyword evidence="2" id="KW-1185">Reference proteome</keyword>
<organism evidence="1 2">
    <name type="scientific">Fusarium equiseti</name>
    <name type="common">Fusarium scirpi</name>
    <dbReference type="NCBI Taxonomy" id="61235"/>
    <lineage>
        <taxon>Eukaryota</taxon>
        <taxon>Fungi</taxon>
        <taxon>Dikarya</taxon>
        <taxon>Ascomycota</taxon>
        <taxon>Pezizomycotina</taxon>
        <taxon>Sordariomycetes</taxon>
        <taxon>Hypocreomycetidae</taxon>
        <taxon>Hypocreales</taxon>
        <taxon>Nectriaceae</taxon>
        <taxon>Fusarium</taxon>
        <taxon>Fusarium incarnatum-equiseti species complex</taxon>
    </lineage>
</organism>
<accession>A0ABQ8RFN3</accession>
<evidence type="ECO:0000313" key="1">
    <source>
        <dbReference type="EMBL" id="KAJ4133784.1"/>
    </source>
</evidence>
<evidence type="ECO:0000313" key="2">
    <source>
        <dbReference type="Proteomes" id="UP001152024"/>
    </source>
</evidence>
<name>A0ABQ8RFN3_FUSEQ</name>
<comment type="caution">
    <text evidence="1">The sequence shown here is derived from an EMBL/GenBank/DDBJ whole genome shotgun (WGS) entry which is preliminary data.</text>
</comment>
<reference evidence="1" key="1">
    <citation type="submission" date="2022-09" db="EMBL/GenBank/DDBJ databases">
        <title>Fusarium specimens isolated from Avocado Roots.</title>
        <authorList>
            <person name="Stajich J."/>
            <person name="Roper C."/>
            <person name="Heimlech-Rivalta G."/>
        </authorList>
    </citation>
    <scope>NUCLEOTIDE SEQUENCE</scope>
    <source>
        <strain evidence="1">CF00095</strain>
    </source>
</reference>
<protein>
    <submittedName>
        <fullName evidence="1">Uncharacterized protein</fullName>
    </submittedName>
</protein>
<dbReference type="Proteomes" id="UP001152024">
    <property type="component" value="Unassembled WGS sequence"/>
</dbReference>